<keyword evidence="5 10" id="KW-1133">Transmembrane helix</keyword>
<feature type="transmembrane region" description="Helical" evidence="10">
    <location>
        <begin position="145"/>
        <end position="167"/>
    </location>
</feature>
<evidence type="ECO:0000256" key="6">
    <source>
        <dbReference type="ARBA" id="ARBA00023053"/>
    </source>
</evidence>
<accession>A0AAD3CP38</accession>
<dbReference type="PANTHER" id="PTHR43562:SF3">
    <property type="entry name" value="SODIUM ION_PROTON EXCHANGER (EUROFUNG)"/>
    <property type="match status" value="1"/>
</dbReference>
<evidence type="ECO:0000313" key="12">
    <source>
        <dbReference type="EMBL" id="GFH49447.1"/>
    </source>
</evidence>
<keyword evidence="4 10" id="KW-0812">Transmembrane</keyword>
<feature type="transmembrane region" description="Helical" evidence="10">
    <location>
        <begin position="279"/>
        <end position="297"/>
    </location>
</feature>
<dbReference type="GO" id="GO:0016020">
    <property type="term" value="C:membrane"/>
    <property type="evidence" value="ECO:0007669"/>
    <property type="project" value="UniProtKB-SubCell"/>
</dbReference>
<keyword evidence="6" id="KW-0915">Sodium</keyword>
<sequence>MKHRLRTWHSKVSILYVLLYSFAFLQFALGADDDAEEEEAEIHSSNNDDNQKTESYTTEVTYEEIYCVIAFLMIIHLSGKGAKILGMPSLVGELMSGIIVGPHGLDIVPFEEAFVLLGEIGLIGMIFEVGLELDYDLLRQSGSSTIFLSCFGGMCALICGLAVGYAHGSLKQGFAVGTIFVQSAIGTSAPVLRPFGIFKRPVGQLLLGVAIVDDVIALIFVSILETFADDKPKSIFGLCLPVISCVGFLVVLGGSAISIFPNLIEKRYLTLFQKSNRDFALLFLMAAFTMVYLPLLYYTKSSYLIGSLLAGASFSRVKSAHEVFISNGSTLLTWLLKVFFGATIGFQVPVTLFQEKSVIVLGCIIAITCVFSKLLTALVVPNFHKSTGSSHSRTKHRQDQITIGLSMVCRGGFGFVIASFALNEGIISAELYASCVFAILVATLIPPFLLNHLLGVFNKKQIAEHIL</sequence>
<dbReference type="PANTHER" id="PTHR43562">
    <property type="entry name" value="NAPA-TYPE SODIUM/HYDROGEN ANTIPORTER"/>
    <property type="match status" value="1"/>
</dbReference>
<comment type="caution">
    <text evidence="12">The sequence shown here is derived from an EMBL/GenBank/DDBJ whole genome shotgun (WGS) entry which is preliminary data.</text>
</comment>
<comment type="subcellular location">
    <subcellularLocation>
        <location evidence="1">Membrane</location>
        <topology evidence="1">Multi-pass membrane protein</topology>
    </subcellularLocation>
</comment>
<evidence type="ECO:0000259" key="11">
    <source>
        <dbReference type="Pfam" id="PF00999"/>
    </source>
</evidence>
<gene>
    <name evidence="12" type="ORF">CTEN210_05923</name>
</gene>
<proteinExistence type="predicted"/>
<reference evidence="12 13" key="1">
    <citation type="journal article" date="2021" name="Sci. Rep.">
        <title>The genome of the diatom Chaetoceros tenuissimus carries an ancient integrated fragment of an extant virus.</title>
        <authorList>
            <person name="Hongo Y."/>
            <person name="Kimura K."/>
            <person name="Takaki Y."/>
            <person name="Yoshida Y."/>
            <person name="Baba S."/>
            <person name="Kobayashi G."/>
            <person name="Nagasaki K."/>
            <person name="Hano T."/>
            <person name="Tomaru Y."/>
        </authorList>
    </citation>
    <scope>NUCLEOTIDE SEQUENCE [LARGE SCALE GENOMIC DNA]</scope>
    <source>
        <strain evidence="12 13">NIES-3715</strain>
    </source>
</reference>
<feature type="domain" description="Cation/H+ exchanger transmembrane" evidence="11">
    <location>
        <begin position="69"/>
        <end position="450"/>
    </location>
</feature>
<organism evidence="12 13">
    <name type="scientific">Chaetoceros tenuissimus</name>
    <dbReference type="NCBI Taxonomy" id="426638"/>
    <lineage>
        <taxon>Eukaryota</taxon>
        <taxon>Sar</taxon>
        <taxon>Stramenopiles</taxon>
        <taxon>Ochrophyta</taxon>
        <taxon>Bacillariophyta</taxon>
        <taxon>Coscinodiscophyceae</taxon>
        <taxon>Chaetocerotophycidae</taxon>
        <taxon>Chaetocerotales</taxon>
        <taxon>Chaetocerotaceae</taxon>
        <taxon>Chaetoceros</taxon>
    </lineage>
</organism>
<evidence type="ECO:0000256" key="4">
    <source>
        <dbReference type="ARBA" id="ARBA00022692"/>
    </source>
</evidence>
<evidence type="ECO:0000256" key="1">
    <source>
        <dbReference type="ARBA" id="ARBA00004141"/>
    </source>
</evidence>
<evidence type="ECO:0000256" key="10">
    <source>
        <dbReference type="SAM" id="Phobius"/>
    </source>
</evidence>
<dbReference type="GO" id="GO:0006814">
    <property type="term" value="P:sodium ion transport"/>
    <property type="evidence" value="ECO:0007669"/>
    <property type="project" value="UniProtKB-KW"/>
</dbReference>
<evidence type="ECO:0000256" key="8">
    <source>
        <dbReference type="ARBA" id="ARBA00023136"/>
    </source>
</evidence>
<feature type="transmembrane region" description="Helical" evidence="10">
    <location>
        <begin position="401"/>
        <end position="423"/>
    </location>
</feature>
<keyword evidence="2" id="KW-0813">Transport</keyword>
<dbReference type="GO" id="GO:1902600">
    <property type="term" value="P:proton transmembrane transport"/>
    <property type="evidence" value="ECO:0007669"/>
    <property type="project" value="InterPro"/>
</dbReference>
<feature type="transmembrane region" description="Helical" evidence="10">
    <location>
        <begin position="204"/>
        <end position="223"/>
    </location>
</feature>
<evidence type="ECO:0000256" key="3">
    <source>
        <dbReference type="ARBA" id="ARBA00022449"/>
    </source>
</evidence>
<dbReference type="Pfam" id="PF00999">
    <property type="entry name" value="Na_H_Exchanger"/>
    <property type="match status" value="1"/>
</dbReference>
<feature type="transmembrane region" description="Helical" evidence="10">
    <location>
        <begin position="429"/>
        <end position="450"/>
    </location>
</feature>
<keyword evidence="8 10" id="KW-0472">Membrane</keyword>
<evidence type="ECO:0000256" key="2">
    <source>
        <dbReference type="ARBA" id="ARBA00022448"/>
    </source>
</evidence>
<evidence type="ECO:0000256" key="9">
    <source>
        <dbReference type="ARBA" id="ARBA00023201"/>
    </source>
</evidence>
<feature type="transmembrane region" description="Helical" evidence="10">
    <location>
        <begin position="173"/>
        <end position="192"/>
    </location>
</feature>
<feature type="transmembrane region" description="Helical" evidence="10">
    <location>
        <begin position="12"/>
        <end position="29"/>
    </location>
</feature>
<feature type="transmembrane region" description="Helical" evidence="10">
    <location>
        <begin position="331"/>
        <end position="352"/>
    </location>
</feature>
<evidence type="ECO:0000313" key="13">
    <source>
        <dbReference type="Proteomes" id="UP001054902"/>
    </source>
</evidence>
<dbReference type="InterPro" id="IPR038770">
    <property type="entry name" value="Na+/solute_symporter_sf"/>
</dbReference>
<protein>
    <recommendedName>
        <fullName evidence="11">Cation/H+ exchanger transmembrane domain-containing protein</fullName>
    </recommendedName>
</protein>
<dbReference type="InterPro" id="IPR006153">
    <property type="entry name" value="Cation/H_exchanger_TM"/>
</dbReference>
<evidence type="ECO:0000256" key="5">
    <source>
        <dbReference type="ARBA" id="ARBA00022989"/>
    </source>
</evidence>
<keyword evidence="3" id="KW-0050">Antiport</keyword>
<feature type="transmembrane region" description="Helical" evidence="10">
    <location>
        <begin position="235"/>
        <end position="259"/>
    </location>
</feature>
<evidence type="ECO:0000256" key="7">
    <source>
        <dbReference type="ARBA" id="ARBA00023065"/>
    </source>
</evidence>
<dbReference type="EMBL" id="BLLK01000038">
    <property type="protein sequence ID" value="GFH49447.1"/>
    <property type="molecule type" value="Genomic_DNA"/>
</dbReference>
<name>A0AAD3CP38_9STRA</name>
<dbReference type="Gene3D" id="1.20.1530.20">
    <property type="match status" value="1"/>
</dbReference>
<keyword evidence="13" id="KW-1185">Reference proteome</keyword>
<dbReference type="GO" id="GO:0015297">
    <property type="term" value="F:antiporter activity"/>
    <property type="evidence" value="ECO:0007669"/>
    <property type="project" value="UniProtKB-KW"/>
</dbReference>
<feature type="transmembrane region" description="Helical" evidence="10">
    <location>
        <begin position="358"/>
        <end position="380"/>
    </location>
</feature>
<dbReference type="AlphaFoldDB" id="A0AAD3CP38"/>
<keyword evidence="9" id="KW-0739">Sodium transport</keyword>
<keyword evidence="7" id="KW-0406">Ion transport</keyword>
<dbReference type="Proteomes" id="UP001054902">
    <property type="component" value="Unassembled WGS sequence"/>
</dbReference>
<feature type="transmembrane region" description="Helical" evidence="10">
    <location>
        <begin position="113"/>
        <end position="133"/>
    </location>
</feature>